<reference evidence="2" key="1">
    <citation type="submission" date="2014-09" db="EMBL/GenBank/DDBJ databases">
        <authorList>
            <person name="Mudge J."/>
            <person name="Ramaraj T."/>
            <person name="Lindquist I.E."/>
            <person name="Bharti A.K."/>
            <person name="Sundararajan A."/>
            <person name="Cameron C.T."/>
            <person name="Woodward J.E."/>
            <person name="May G.D."/>
            <person name="Brubaker C."/>
            <person name="Broadhvest J."/>
            <person name="Wilkins T.A."/>
        </authorList>
    </citation>
    <scope>NUCLEOTIDE SEQUENCE</scope>
    <source>
        <strain evidence="2">cv. AKA8401</strain>
    </source>
</reference>
<proteinExistence type="predicted"/>
<dbReference type="EMBL" id="JRRC01466502">
    <property type="protein sequence ID" value="KHG07064.1"/>
    <property type="molecule type" value="Genomic_DNA"/>
</dbReference>
<keyword evidence="1" id="KW-0418">Kinase</keyword>
<dbReference type="Proteomes" id="UP000032142">
    <property type="component" value="Unassembled WGS sequence"/>
</dbReference>
<evidence type="ECO:0000313" key="2">
    <source>
        <dbReference type="Proteomes" id="UP000032142"/>
    </source>
</evidence>
<organism evidence="1 2">
    <name type="scientific">Gossypium arboreum</name>
    <name type="common">Tree cotton</name>
    <name type="synonym">Gossypium nanking</name>
    <dbReference type="NCBI Taxonomy" id="29729"/>
    <lineage>
        <taxon>Eukaryota</taxon>
        <taxon>Viridiplantae</taxon>
        <taxon>Streptophyta</taxon>
        <taxon>Embryophyta</taxon>
        <taxon>Tracheophyta</taxon>
        <taxon>Spermatophyta</taxon>
        <taxon>Magnoliopsida</taxon>
        <taxon>eudicotyledons</taxon>
        <taxon>Gunneridae</taxon>
        <taxon>Pentapetalae</taxon>
        <taxon>rosids</taxon>
        <taxon>malvids</taxon>
        <taxon>Malvales</taxon>
        <taxon>Malvaceae</taxon>
        <taxon>Malvoideae</taxon>
        <taxon>Gossypium</taxon>
    </lineage>
</organism>
<dbReference type="GO" id="GO:0016301">
    <property type="term" value="F:kinase activity"/>
    <property type="evidence" value="ECO:0007669"/>
    <property type="project" value="UniProtKB-KW"/>
</dbReference>
<keyword evidence="2" id="KW-1185">Reference proteome</keyword>
<protein>
    <submittedName>
        <fullName evidence="1">Putative serine/threonine-protein kinase gdt4</fullName>
    </submittedName>
</protein>
<name>A0A0B0N5C6_GOSAR</name>
<accession>A0A0B0N5C6</accession>
<comment type="caution">
    <text evidence="1">The sequence shown here is derived from an EMBL/GenBank/DDBJ whole genome shotgun (WGS) entry which is preliminary data.</text>
</comment>
<keyword evidence="1" id="KW-0808">Transferase</keyword>
<dbReference type="AlphaFoldDB" id="A0A0B0N5C6"/>
<evidence type="ECO:0000313" key="1">
    <source>
        <dbReference type="EMBL" id="KHG07064.1"/>
    </source>
</evidence>
<gene>
    <name evidence="1" type="ORF">F383_33094</name>
</gene>
<sequence length="92" mass="10183">MDKCKGLSYLYSSHDLRPISTPRSHLSLDFDEGEGPRWRFRKVSMALKNHLFKVRGDVVARGWCTKAYRGGTVLGGSVAALRGSIAALSEWG</sequence>